<feature type="compositionally biased region" description="Basic and acidic residues" evidence="5">
    <location>
        <begin position="48"/>
        <end position="66"/>
    </location>
</feature>
<keyword evidence="2 4" id="KW-0863">Zinc-finger</keyword>
<evidence type="ECO:0000256" key="5">
    <source>
        <dbReference type="SAM" id="MobiDB-lite"/>
    </source>
</evidence>
<dbReference type="InterPro" id="IPR051834">
    <property type="entry name" value="RING_finger_E3_ligase"/>
</dbReference>
<evidence type="ECO:0000259" key="6">
    <source>
        <dbReference type="PROSITE" id="PS50089"/>
    </source>
</evidence>
<feature type="region of interest" description="Disordered" evidence="5">
    <location>
        <begin position="293"/>
        <end position="357"/>
    </location>
</feature>
<organism evidence="7 8">
    <name type="scientific">Merops nubicus</name>
    <name type="common">Northern carmine bee-eater</name>
    <dbReference type="NCBI Taxonomy" id="57421"/>
    <lineage>
        <taxon>Eukaryota</taxon>
        <taxon>Metazoa</taxon>
        <taxon>Chordata</taxon>
        <taxon>Craniata</taxon>
        <taxon>Vertebrata</taxon>
        <taxon>Euteleostomi</taxon>
        <taxon>Archelosauria</taxon>
        <taxon>Archosauria</taxon>
        <taxon>Dinosauria</taxon>
        <taxon>Saurischia</taxon>
        <taxon>Theropoda</taxon>
        <taxon>Coelurosauria</taxon>
        <taxon>Aves</taxon>
        <taxon>Neognathae</taxon>
        <taxon>Neoaves</taxon>
        <taxon>Telluraves</taxon>
        <taxon>Coraciimorphae</taxon>
        <taxon>Coraciiformes</taxon>
        <taxon>Meropidae</taxon>
        <taxon>Merops</taxon>
    </lineage>
</organism>
<keyword evidence="1" id="KW-0479">Metal-binding</keyword>
<evidence type="ECO:0000313" key="7">
    <source>
        <dbReference type="EMBL" id="KFQ26005.1"/>
    </source>
</evidence>
<dbReference type="GO" id="GO:0061630">
    <property type="term" value="F:ubiquitin protein ligase activity"/>
    <property type="evidence" value="ECO:0007669"/>
    <property type="project" value="TreeGrafter"/>
</dbReference>
<dbReference type="PROSITE" id="PS50089">
    <property type="entry name" value="ZF_RING_2"/>
    <property type="match status" value="1"/>
</dbReference>
<dbReference type="AlphaFoldDB" id="A0A091QHS5"/>
<dbReference type="EMBL" id="KK698787">
    <property type="protein sequence ID" value="KFQ26005.1"/>
    <property type="molecule type" value="Genomic_DNA"/>
</dbReference>
<feature type="compositionally biased region" description="Acidic residues" evidence="5">
    <location>
        <begin position="483"/>
        <end position="502"/>
    </location>
</feature>
<feature type="non-terminal residue" evidence="7">
    <location>
        <position position="689"/>
    </location>
</feature>
<dbReference type="InterPro" id="IPR013083">
    <property type="entry name" value="Znf_RING/FYVE/PHD"/>
</dbReference>
<evidence type="ECO:0000256" key="4">
    <source>
        <dbReference type="PROSITE-ProRule" id="PRU00175"/>
    </source>
</evidence>
<dbReference type="GO" id="GO:0006511">
    <property type="term" value="P:ubiquitin-dependent protein catabolic process"/>
    <property type="evidence" value="ECO:0007669"/>
    <property type="project" value="TreeGrafter"/>
</dbReference>
<name>A0A091QHS5_MERNU</name>
<evidence type="ECO:0000256" key="2">
    <source>
        <dbReference type="ARBA" id="ARBA00022771"/>
    </source>
</evidence>
<dbReference type="InterPro" id="IPR001841">
    <property type="entry name" value="Znf_RING"/>
</dbReference>
<feature type="region of interest" description="Disordered" evidence="5">
    <location>
        <begin position="48"/>
        <end position="75"/>
    </location>
</feature>
<evidence type="ECO:0000313" key="8">
    <source>
        <dbReference type="Proteomes" id="UP000052967"/>
    </source>
</evidence>
<dbReference type="GO" id="GO:0005634">
    <property type="term" value="C:nucleus"/>
    <property type="evidence" value="ECO:0007669"/>
    <property type="project" value="TreeGrafter"/>
</dbReference>
<reference evidence="7 8" key="1">
    <citation type="submission" date="2014-04" db="EMBL/GenBank/DDBJ databases">
        <title>Genome evolution of avian class.</title>
        <authorList>
            <person name="Zhang G."/>
            <person name="Li C."/>
        </authorList>
    </citation>
    <scope>NUCLEOTIDE SEQUENCE [LARGE SCALE GENOMIC DNA]</scope>
    <source>
        <strain evidence="7">BGI_N331</strain>
    </source>
</reference>
<evidence type="ECO:0000256" key="3">
    <source>
        <dbReference type="ARBA" id="ARBA00022833"/>
    </source>
</evidence>
<evidence type="ECO:0000256" key="1">
    <source>
        <dbReference type="ARBA" id="ARBA00022723"/>
    </source>
</evidence>
<proteinExistence type="predicted"/>
<protein>
    <submittedName>
        <fullName evidence="7">E3 ubiquitin-protein ligase Praja-2</fullName>
    </submittedName>
</protein>
<dbReference type="Proteomes" id="UP000052967">
    <property type="component" value="Unassembled WGS sequence"/>
</dbReference>
<dbReference type="PANTHER" id="PTHR45931:SF3">
    <property type="entry name" value="RING ZINC FINGER-CONTAINING PROTEIN"/>
    <property type="match status" value="1"/>
</dbReference>
<accession>A0A091QHS5</accession>
<dbReference type="Pfam" id="PF13639">
    <property type="entry name" value="zf-RING_2"/>
    <property type="match status" value="1"/>
</dbReference>
<sequence length="689" mass="76593">LFPPESLVAMGQEVSKFARTDPVEGNQTSGGYGRRHVSVCFRASMNNQDRDECSDNEDCERPEMGEVHGNSLGSSPLVQISPGLLDEPVLENIGTGEPICQVVSSQTLRVNTPLFSQLPHVLESNPISRNFMNPYENSEDLAGYASGGCNSLNGQHRTAFANFDSCEPDSKDKEEDDAQHKFPMAREEPDAFQQTLDNIHSEAKKHTQSFTGLESQFHAFNHSACREYCKEVEPVPLTRCFSMDSDLACPNRTFEYSTGFEAIQRSNLSGASYETEQIQNIVDVEIGAHASTANELDISGGRTDQGKSPEPVVRPKIRKQNIANQLERENLLDDEDDDGGESGSWRRTEIAEDQQGPTRCALQISKENKSSSIFFDLRECEDHQKHTELYLRRNAAAHEQNVSDDSTFWDAFQDCSRHFSDKDEDRSECSDGECCTPLPSYFTSSEDEQLSSDESWKTVQLGDEEEPDVQSSTSSTSSSSSEESTEEDALQEEEEASLEEGELPWFLYWEEEEESSSDEEEFLHGDLVPRAFILLAAVDPGDGSSASEDPDYEWRVLGEIGGNIPHQVVSGMDPQIVAVFAVEGHFQQAMEVALAQLEAIAFESDEAAPPATTEIIDALPHIVVTDDHDDEENCCTICCSEYEEGQIMTELPCHHFFHRLCVATWLQQSGTCPICRHVLARVRPEAAVA</sequence>
<feature type="region of interest" description="Disordered" evidence="5">
    <location>
        <begin position="443"/>
        <end position="503"/>
    </location>
</feature>
<feature type="compositionally biased region" description="Low complexity" evidence="5">
    <location>
        <begin position="471"/>
        <end position="482"/>
    </location>
</feature>
<dbReference type="SUPFAM" id="SSF57850">
    <property type="entry name" value="RING/U-box"/>
    <property type="match status" value="1"/>
</dbReference>
<feature type="non-terminal residue" evidence="7">
    <location>
        <position position="1"/>
    </location>
</feature>
<dbReference type="SMART" id="SM00184">
    <property type="entry name" value="RING"/>
    <property type="match status" value="1"/>
</dbReference>
<dbReference type="GO" id="GO:0008270">
    <property type="term" value="F:zinc ion binding"/>
    <property type="evidence" value="ECO:0007669"/>
    <property type="project" value="UniProtKB-KW"/>
</dbReference>
<keyword evidence="8" id="KW-1185">Reference proteome</keyword>
<keyword evidence="3" id="KW-0862">Zinc</keyword>
<dbReference type="PANTHER" id="PTHR45931">
    <property type="entry name" value="SI:CH211-59O9.10"/>
    <property type="match status" value="1"/>
</dbReference>
<feature type="domain" description="RING-type" evidence="6">
    <location>
        <begin position="635"/>
        <end position="676"/>
    </location>
</feature>
<dbReference type="CDD" id="cd16465">
    <property type="entry name" value="RING-H2_PJA1_2"/>
    <property type="match status" value="1"/>
</dbReference>
<dbReference type="Gene3D" id="3.30.40.10">
    <property type="entry name" value="Zinc/RING finger domain, C3HC4 (zinc finger)"/>
    <property type="match status" value="1"/>
</dbReference>
<gene>
    <name evidence="7" type="ORF">N331_05252</name>
</gene>